<dbReference type="PROSITE" id="PS51354">
    <property type="entry name" value="GLUTAREDOXIN_2"/>
    <property type="match status" value="1"/>
</dbReference>
<comment type="caution">
    <text evidence="2">The sequence shown here is derived from an EMBL/GenBank/DDBJ whole genome shotgun (WGS) entry which is preliminary data.</text>
</comment>
<reference evidence="2" key="1">
    <citation type="submission" date="2022-01" db="EMBL/GenBank/DDBJ databases">
        <title>Draft genome of Methanogenium marinum DSM 15558.</title>
        <authorList>
            <person name="Chen S.-C."/>
            <person name="You Y.-T."/>
        </authorList>
    </citation>
    <scope>NUCLEOTIDE SEQUENCE</scope>
    <source>
        <strain evidence="2">DSM 15558</strain>
    </source>
</reference>
<dbReference type="AlphaFoldDB" id="A0A9Q4PXK4"/>
<dbReference type="InterPro" id="IPR002109">
    <property type="entry name" value="Glutaredoxin"/>
</dbReference>
<sequence length="96" mass="10590">MEFTHVDGDDTIAVTIFSLSTCGHCRRTKTFLQEKGIAYDYIDVDLLSGETFTEVYDLVKSYNPRGSFPTIVIGEKKQVIVGDRLDEIAAAVGIAI</sequence>
<dbReference type="SUPFAM" id="SSF52833">
    <property type="entry name" value="Thioredoxin-like"/>
    <property type="match status" value="1"/>
</dbReference>
<protein>
    <submittedName>
        <fullName evidence="2">Glutaredoxin family protein</fullName>
    </submittedName>
</protein>
<dbReference type="CDD" id="cd02976">
    <property type="entry name" value="NrdH"/>
    <property type="match status" value="1"/>
</dbReference>
<name>A0A9Q4PXK4_9EURY</name>
<proteinExistence type="predicted"/>
<dbReference type="PROSITE" id="PS50404">
    <property type="entry name" value="GST_NTER"/>
    <property type="match status" value="1"/>
</dbReference>
<dbReference type="Pfam" id="PF00462">
    <property type="entry name" value="Glutaredoxin"/>
    <property type="match status" value="1"/>
</dbReference>
<dbReference type="Proteomes" id="UP001143747">
    <property type="component" value="Unassembled WGS sequence"/>
</dbReference>
<accession>A0A9Q4PXK4</accession>
<keyword evidence="3" id="KW-1185">Reference proteome</keyword>
<gene>
    <name evidence="2" type="ORF">L0665_00970</name>
</gene>
<dbReference type="InterPro" id="IPR004045">
    <property type="entry name" value="Glutathione_S-Trfase_N"/>
</dbReference>
<dbReference type="Gene3D" id="3.40.30.10">
    <property type="entry name" value="Glutaredoxin"/>
    <property type="match status" value="1"/>
</dbReference>
<evidence type="ECO:0000313" key="3">
    <source>
        <dbReference type="Proteomes" id="UP001143747"/>
    </source>
</evidence>
<evidence type="ECO:0000259" key="1">
    <source>
        <dbReference type="PROSITE" id="PS50404"/>
    </source>
</evidence>
<dbReference type="EMBL" id="JAKELO010000002">
    <property type="protein sequence ID" value="MDE4907198.1"/>
    <property type="molecule type" value="Genomic_DNA"/>
</dbReference>
<organism evidence="2 3">
    <name type="scientific">Methanogenium marinum</name>
    <dbReference type="NCBI Taxonomy" id="348610"/>
    <lineage>
        <taxon>Archaea</taxon>
        <taxon>Methanobacteriati</taxon>
        <taxon>Methanobacteriota</taxon>
        <taxon>Stenosarchaea group</taxon>
        <taxon>Methanomicrobia</taxon>
        <taxon>Methanomicrobiales</taxon>
        <taxon>Methanomicrobiaceae</taxon>
        <taxon>Methanogenium</taxon>
    </lineage>
</organism>
<evidence type="ECO:0000313" key="2">
    <source>
        <dbReference type="EMBL" id="MDE4907198.1"/>
    </source>
</evidence>
<feature type="domain" description="GST N-terminal" evidence="1">
    <location>
        <begin position="12"/>
        <end position="96"/>
    </location>
</feature>
<dbReference type="RefSeq" id="WP_274923864.1">
    <property type="nucleotide sequence ID" value="NZ_JAKELO010000002.1"/>
</dbReference>
<dbReference type="InterPro" id="IPR036249">
    <property type="entry name" value="Thioredoxin-like_sf"/>
</dbReference>